<keyword evidence="2" id="KW-1003">Cell membrane</keyword>
<feature type="transmembrane region" description="Helical" evidence="7">
    <location>
        <begin position="412"/>
        <end position="434"/>
    </location>
</feature>
<feature type="transmembrane region" description="Helical" evidence="7">
    <location>
        <begin position="200"/>
        <end position="219"/>
    </location>
</feature>
<keyword evidence="5 7" id="KW-0472">Membrane</keyword>
<gene>
    <name evidence="8" type="ORF">H1D33_10485</name>
</gene>
<feature type="transmembrane region" description="Helical" evidence="7">
    <location>
        <begin position="358"/>
        <end position="376"/>
    </location>
</feature>
<dbReference type="GO" id="GO:0005886">
    <property type="term" value="C:plasma membrane"/>
    <property type="evidence" value="ECO:0007669"/>
    <property type="project" value="UniProtKB-SubCell"/>
</dbReference>
<evidence type="ECO:0000256" key="5">
    <source>
        <dbReference type="ARBA" id="ARBA00023136"/>
    </source>
</evidence>
<dbReference type="CDD" id="cd06580">
    <property type="entry name" value="TM_PBP1_transp_TpRbsC_like"/>
    <property type="match status" value="1"/>
</dbReference>
<feature type="region of interest" description="Disordered" evidence="6">
    <location>
        <begin position="1"/>
        <end position="54"/>
    </location>
</feature>
<dbReference type="PANTHER" id="PTHR47089">
    <property type="entry name" value="ABC TRANSPORTER, PERMEASE PROTEIN"/>
    <property type="match status" value="1"/>
</dbReference>
<dbReference type="GO" id="GO:0022857">
    <property type="term" value="F:transmembrane transporter activity"/>
    <property type="evidence" value="ECO:0007669"/>
    <property type="project" value="InterPro"/>
</dbReference>
<dbReference type="Pfam" id="PF02653">
    <property type="entry name" value="BPD_transp_2"/>
    <property type="match status" value="1"/>
</dbReference>
<organism evidence="8 9">
    <name type="scientific">Micromonospora robiginosa</name>
    <dbReference type="NCBI Taxonomy" id="2749844"/>
    <lineage>
        <taxon>Bacteria</taxon>
        <taxon>Bacillati</taxon>
        <taxon>Actinomycetota</taxon>
        <taxon>Actinomycetes</taxon>
        <taxon>Micromonosporales</taxon>
        <taxon>Micromonosporaceae</taxon>
        <taxon>Micromonospora</taxon>
    </lineage>
</organism>
<proteinExistence type="predicted"/>
<keyword evidence="3 7" id="KW-0812">Transmembrane</keyword>
<dbReference type="AlphaFoldDB" id="A0A7L6BB71"/>
<sequence>MTNPNPASGSPDKEPATEALQAREEARATPTAPAGDTERAVTTTAKRPAPADEPRPSLGRLFLDNLWAANTVTVTVLAVVLAMLVGAVLIIVSDPEVLATYSYITARPADALNASWTVVSEAYANLFKGAIFDPDAVGFTAAMGPISETLTYTAPLVFTGLSVALAFRGGLFNIGAQGQATIGVILAAVAGFALPLPPGVHLLVALIAGALGGALWGFIPGILKARTGAHEVINTIMLNYVAVYFLSWIIVQSGVQNPTRSDAISKPVDSSAQLPRLLGDNLRVHAGILLAVLATWFIAWLLNRSTLGFELRAVGANPDAARTAGISVTKTYVLVMVIAGLLAGLGGSNMVLGSTADALTPLVIAQIGFDGILVALLGRVKPWGVLLAALLFGALQAGGNRMQSYSGISLELVTVLQALIVIFIAAPALVKAIFQLRAARAARLQTSLAKGW</sequence>
<evidence type="ECO:0000256" key="1">
    <source>
        <dbReference type="ARBA" id="ARBA00004651"/>
    </source>
</evidence>
<feature type="transmembrane region" description="Helical" evidence="7">
    <location>
        <begin position="67"/>
        <end position="92"/>
    </location>
</feature>
<evidence type="ECO:0000256" key="6">
    <source>
        <dbReference type="SAM" id="MobiDB-lite"/>
    </source>
</evidence>
<evidence type="ECO:0000256" key="2">
    <source>
        <dbReference type="ARBA" id="ARBA00022475"/>
    </source>
</evidence>
<dbReference type="PANTHER" id="PTHR47089:SF1">
    <property type="entry name" value="GUANOSINE ABC TRANSPORTER PERMEASE PROTEIN NUPP"/>
    <property type="match status" value="1"/>
</dbReference>
<reference evidence="9" key="1">
    <citation type="submission" date="2020-07" db="EMBL/GenBank/DDBJ databases">
        <title>A new Micromonospora strain with potent antibiotic activity isolated from the microbiome of a mid-Atlantic deep-sea sponge.</title>
        <authorList>
            <person name="Back C.R."/>
            <person name="Stennett H.L."/>
            <person name="Williams S.E."/>
            <person name="Wang L."/>
            <person name="Ojeda Gomez J."/>
            <person name="Abdulle O.M."/>
            <person name="Duffy T."/>
            <person name="Hendry K.R."/>
            <person name="Powell D."/>
            <person name="Stach J.E."/>
            <person name="Essex-Lopresti A.E."/>
            <person name="Willis C.L."/>
            <person name="Curnow P."/>
            <person name="Race P.R."/>
        </authorList>
    </citation>
    <scope>NUCLEOTIDE SEQUENCE [LARGE SCALE GENOMIC DNA]</scope>
    <source>
        <strain evidence="9">28ISP2-46</strain>
    </source>
</reference>
<name>A0A7L6BB71_9ACTN</name>
<feature type="transmembrane region" description="Helical" evidence="7">
    <location>
        <begin position="284"/>
        <end position="302"/>
    </location>
</feature>
<feature type="compositionally biased region" description="Basic and acidic residues" evidence="6">
    <location>
        <begin position="11"/>
        <end position="27"/>
    </location>
</feature>
<protein>
    <submittedName>
        <fullName evidence="8">ABC transporter permease</fullName>
    </submittedName>
</protein>
<comment type="subcellular location">
    <subcellularLocation>
        <location evidence="1">Cell membrane</location>
        <topology evidence="1">Multi-pass membrane protein</topology>
    </subcellularLocation>
</comment>
<evidence type="ECO:0000256" key="7">
    <source>
        <dbReference type="SAM" id="Phobius"/>
    </source>
</evidence>
<dbReference type="InterPro" id="IPR001851">
    <property type="entry name" value="ABC_transp_permease"/>
</dbReference>
<keyword evidence="9" id="KW-1185">Reference proteome</keyword>
<reference evidence="8 9" key="2">
    <citation type="journal article" date="2021" name="Mar. Drugs">
        <title>A New Micromonospora Strain with Antibiotic Activity Isolated from the Microbiome of a Mid-Atlantic Deep-Sea Sponge.</title>
        <authorList>
            <person name="Back C.R."/>
            <person name="Stennett H.L."/>
            <person name="Williams S.E."/>
            <person name="Wang L."/>
            <person name="Ojeda Gomez J."/>
            <person name="Abdulle O.M."/>
            <person name="Duffy T."/>
            <person name="Neal C."/>
            <person name="Mantell J."/>
            <person name="Jepson M.A."/>
            <person name="Hendry K.R."/>
            <person name="Powell D."/>
            <person name="Stach J.E.M."/>
            <person name="Essex-Lopresti A.E."/>
            <person name="Willis C.L."/>
            <person name="Curnow P."/>
            <person name="Race P.R."/>
        </authorList>
    </citation>
    <scope>NUCLEOTIDE SEQUENCE [LARGE SCALE GENOMIC DNA]</scope>
    <source>
        <strain evidence="8 9">28ISP2-46</strain>
    </source>
</reference>
<accession>A0A7L6BB71</accession>
<evidence type="ECO:0000313" key="9">
    <source>
        <dbReference type="Proteomes" id="UP000510844"/>
    </source>
</evidence>
<evidence type="ECO:0000256" key="3">
    <source>
        <dbReference type="ARBA" id="ARBA00022692"/>
    </source>
</evidence>
<feature type="transmembrane region" description="Helical" evidence="7">
    <location>
        <begin position="231"/>
        <end position="251"/>
    </location>
</feature>
<evidence type="ECO:0000256" key="4">
    <source>
        <dbReference type="ARBA" id="ARBA00022989"/>
    </source>
</evidence>
<dbReference type="EMBL" id="CP059322">
    <property type="protein sequence ID" value="QLQ39207.1"/>
    <property type="molecule type" value="Genomic_DNA"/>
</dbReference>
<dbReference type="RefSeq" id="WP_181571604.1">
    <property type="nucleotide sequence ID" value="NZ_CP059322.2"/>
</dbReference>
<feature type="transmembrane region" description="Helical" evidence="7">
    <location>
        <begin position="383"/>
        <end position="400"/>
    </location>
</feature>
<evidence type="ECO:0000313" key="8">
    <source>
        <dbReference type="EMBL" id="QLQ39207.1"/>
    </source>
</evidence>
<dbReference type="KEGG" id="mfeu:H1D33_10485"/>
<keyword evidence="4 7" id="KW-1133">Transmembrane helix</keyword>
<feature type="transmembrane region" description="Helical" evidence="7">
    <location>
        <begin position="332"/>
        <end position="352"/>
    </location>
</feature>
<feature type="transmembrane region" description="Helical" evidence="7">
    <location>
        <begin position="174"/>
        <end position="194"/>
    </location>
</feature>
<dbReference type="Proteomes" id="UP000510844">
    <property type="component" value="Chromosome"/>
</dbReference>